<evidence type="ECO:0000256" key="1">
    <source>
        <dbReference type="ARBA" id="ARBA00009175"/>
    </source>
</evidence>
<dbReference type="GO" id="GO:1901359">
    <property type="term" value="F:tungstate binding"/>
    <property type="evidence" value="ECO:0007669"/>
    <property type="project" value="UniProtKB-ARBA"/>
</dbReference>
<dbReference type="AlphaFoldDB" id="A0A419W2G3"/>
<feature type="binding site" evidence="6">
    <location>
        <position position="186"/>
    </location>
    <ligand>
        <name>molybdate</name>
        <dbReference type="ChEBI" id="CHEBI:36264"/>
    </ligand>
</feature>
<dbReference type="Pfam" id="PF13531">
    <property type="entry name" value="SBP_bac_11"/>
    <property type="match status" value="1"/>
</dbReference>
<evidence type="ECO:0000313" key="9">
    <source>
        <dbReference type="Proteomes" id="UP000283387"/>
    </source>
</evidence>
<evidence type="ECO:0000256" key="3">
    <source>
        <dbReference type="ARBA" id="ARBA00022723"/>
    </source>
</evidence>
<dbReference type="PANTHER" id="PTHR30632:SF17">
    <property type="entry name" value="MOLYBDATE-BINDING PROTEIN MODA"/>
    <property type="match status" value="1"/>
</dbReference>
<dbReference type="SUPFAM" id="SSF53850">
    <property type="entry name" value="Periplasmic binding protein-like II"/>
    <property type="match status" value="1"/>
</dbReference>
<dbReference type="EMBL" id="RAPN01000001">
    <property type="protein sequence ID" value="RKD89677.1"/>
    <property type="molecule type" value="Genomic_DNA"/>
</dbReference>
<dbReference type="InterPro" id="IPR050682">
    <property type="entry name" value="ModA/WtpA"/>
</dbReference>
<dbReference type="InterPro" id="IPR005950">
    <property type="entry name" value="ModA"/>
</dbReference>
<dbReference type="PROSITE" id="PS51257">
    <property type="entry name" value="PROKAR_LIPOPROTEIN"/>
    <property type="match status" value="1"/>
</dbReference>
<dbReference type="GO" id="GO:0030973">
    <property type="term" value="F:molybdate ion binding"/>
    <property type="evidence" value="ECO:0007669"/>
    <property type="project" value="TreeGrafter"/>
</dbReference>
<evidence type="ECO:0000256" key="7">
    <source>
        <dbReference type="SAM" id="SignalP"/>
    </source>
</evidence>
<keyword evidence="2 6" id="KW-0500">Molybdenum</keyword>
<dbReference type="RefSeq" id="WP_120271139.1">
    <property type="nucleotide sequence ID" value="NZ_RAPN01000001.1"/>
</dbReference>
<dbReference type="Gene3D" id="3.40.190.10">
    <property type="entry name" value="Periplasmic binding protein-like II"/>
    <property type="match status" value="2"/>
</dbReference>
<reference evidence="8 9" key="1">
    <citation type="submission" date="2018-09" db="EMBL/GenBank/DDBJ databases">
        <title>Genomic Encyclopedia of Archaeal and Bacterial Type Strains, Phase II (KMG-II): from individual species to whole genera.</title>
        <authorList>
            <person name="Goeker M."/>
        </authorList>
    </citation>
    <scope>NUCLEOTIDE SEQUENCE [LARGE SCALE GENOMIC DNA]</scope>
    <source>
        <strain evidence="8 9">DSM 27148</strain>
    </source>
</reference>
<accession>A0A419W2G3</accession>
<keyword evidence="9" id="KW-1185">Reference proteome</keyword>
<comment type="caution">
    <text evidence="8">The sequence shown here is derived from an EMBL/GenBank/DDBJ whole genome shotgun (WGS) entry which is preliminary data.</text>
</comment>
<dbReference type="PANTHER" id="PTHR30632">
    <property type="entry name" value="MOLYBDATE-BINDING PERIPLASMIC PROTEIN"/>
    <property type="match status" value="1"/>
</dbReference>
<evidence type="ECO:0000256" key="4">
    <source>
        <dbReference type="ARBA" id="ARBA00022729"/>
    </source>
</evidence>
<evidence type="ECO:0000256" key="2">
    <source>
        <dbReference type="ARBA" id="ARBA00022505"/>
    </source>
</evidence>
<feature type="binding site" evidence="6">
    <location>
        <position position="204"/>
    </location>
    <ligand>
        <name>molybdate</name>
        <dbReference type="ChEBI" id="CHEBI:36264"/>
    </ligand>
</feature>
<comment type="subunit">
    <text evidence="5">The complex is composed of two ATP-binding proteins (ModC), two transmembrane proteins (ModB) and a solute-binding protein (ModA).</text>
</comment>
<dbReference type="GO" id="GO:0030288">
    <property type="term" value="C:outer membrane-bounded periplasmic space"/>
    <property type="evidence" value="ECO:0007669"/>
    <property type="project" value="TreeGrafter"/>
</dbReference>
<dbReference type="GO" id="GO:0046872">
    <property type="term" value="F:metal ion binding"/>
    <property type="evidence" value="ECO:0007669"/>
    <property type="project" value="UniProtKB-KW"/>
</dbReference>
<dbReference type="NCBIfam" id="NF007958">
    <property type="entry name" value="PRK10677.1"/>
    <property type="match status" value="1"/>
</dbReference>
<dbReference type="Proteomes" id="UP000283387">
    <property type="component" value="Unassembled WGS sequence"/>
</dbReference>
<gene>
    <name evidence="8" type="ORF">BC643_0008</name>
</gene>
<keyword evidence="3 6" id="KW-0479">Metal-binding</keyword>
<feature type="binding site" evidence="6">
    <location>
        <position position="159"/>
    </location>
    <ligand>
        <name>molybdate</name>
        <dbReference type="ChEBI" id="CHEBI:36264"/>
    </ligand>
</feature>
<evidence type="ECO:0000313" key="8">
    <source>
        <dbReference type="EMBL" id="RKD89677.1"/>
    </source>
</evidence>
<proteinExistence type="inferred from homology"/>
<feature type="binding site" evidence="6">
    <location>
        <position position="46"/>
    </location>
    <ligand>
        <name>molybdate</name>
        <dbReference type="ChEBI" id="CHEBI:36264"/>
    </ligand>
</feature>
<sequence length="264" mass="28464">MKTNFINRIVALSLIVATVVMTSCSGGAKKTDSEAPAEITVFAAASLTNVLAELIDSFAVSNNVKVITNMASSGTLARQIEQGGTPDLFISASKRWADYVDSLGYVIAPNKDQIALNDLVFVAPKESTTESFEVDSTLDLQSMLNGSRLSIGDPSHVPAGKYAKQSLDYYGWYEKLSDSFLPAKDVRSALMVVELGEAPLGIVYRTDAEESAKVKVVGTFPAKSHKPIVYVSCLLKESTASKAFYEYIKSDASAAIWAKYGFNK</sequence>
<feature type="binding site" evidence="6">
    <location>
        <position position="73"/>
    </location>
    <ligand>
        <name>molybdate</name>
        <dbReference type="ChEBI" id="CHEBI:36264"/>
    </ligand>
</feature>
<evidence type="ECO:0000256" key="5">
    <source>
        <dbReference type="ARBA" id="ARBA00062515"/>
    </source>
</evidence>
<organism evidence="8 9">
    <name type="scientific">Mangrovibacterium diazotrophicum</name>
    <dbReference type="NCBI Taxonomy" id="1261403"/>
    <lineage>
        <taxon>Bacteria</taxon>
        <taxon>Pseudomonadati</taxon>
        <taxon>Bacteroidota</taxon>
        <taxon>Bacteroidia</taxon>
        <taxon>Marinilabiliales</taxon>
        <taxon>Prolixibacteraceae</taxon>
        <taxon>Mangrovibacterium</taxon>
    </lineage>
</organism>
<feature type="signal peptide" evidence="7">
    <location>
        <begin position="1"/>
        <end position="22"/>
    </location>
</feature>
<name>A0A419W2G3_9BACT</name>
<dbReference type="PIRSF" id="PIRSF004846">
    <property type="entry name" value="ModA"/>
    <property type="match status" value="1"/>
</dbReference>
<dbReference type="OrthoDB" id="9785015at2"/>
<evidence type="ECO:0000256" key="6">
    <source>
        <dbReference type="PIRSR" id="PIRSR004846-1"/>
    </source>
</evidence>
<protein>
    <submittedName>
        <fullName evidence="8">Molybdate transport system substrate-binding protein</fullName>
    </submittedName>
</protein>
<feature type="chain" id="PRO_5019527441" evidence="7">
    <location>
        <begin position="23"/>
        <end position="264"/>
    </location>
</feature>
<dbReference type="FunFam" id="3.40.190.10:FF:000035">
    <property type="entry name" value="Molybdate ABC transporter substrate-binding protein"/>
    <property type="match status" value="1"/>
</dbReference>
<dbReference type="NCBIfam" id="TIGR01256">
    <property type="entry name" value="modA"/>
    <property type="match status" value="1"/>
</dbReference>
<dbReference type="GO" id="GO:0015689">
    <property type="term" value="P:molybdate ion transport"/>
    <property type="evidence" value="ECO:0007669"/>
    <property type="project" value="InterPro"/>
</dbReference>
<keyword evidence="4 7" id="KW-0732">Signal</keyword>
<comment type="similarity">
    <text evidence="1">Belongs to the bacterial solute-binding protein ModA family.</text>
</comment>